<dbReference type="EMBL" id="QREI01000007">
    <property type="protein sequence ID" value="REE08343.1"/>
    <property type="molecule type" value="Genomic_DNA"/>
</dbReference>
<reference evidence="2 3" key="1">
    <citation type="submission" date="2018-07" db="EMBL/GenBank/DDBJ databases">
        <title>Genomic Encyclopedia of Type Strains, Phase III (KMG-III): the genomes of soil and plant-associated and newly described type strains.</title>
        <authorList>
            <person name="Whitman W."/>
        </authorList>
    </citation>
    <scope>NUCLEOTIDE SEQUENCE [LARGE SCALE GENOMIC DNA]</scope>
    <source>
        <strain evidence="2 3">CECT 7948</strain>
    </source>
</reference>
<protein>
    <submittedName>
        <fullName evidence="2">Putative endonuclease</fullName>
    </submittedName>
</protein>
<accession>A0A3D9LQW8</accession>
<dbReference type="Proteomes" id="UP000256919">
    <property type="component" value="Unassembled WGS sequence"/>
</dbReference>
<dbReference type="GO" id="GO:0004519">
    <property type="term" value="F:endonuclease activity"/>
    <property type="evidence" value="ECO:0007669"/>
    <property type="project" value="UniProtKB-KW"/>
</dbReference>
<keyword evidence="3" id="KW-1185">Reference proteome</keyword>
<feature type="domain" description="GIY-YIG" evidence="1">
    <location>
        <begin position="2"/>
        <end position="56"/>
    </location>
</feature>
<organism evidence="2 3">
    <name type="scientific">Winogradskyella pacifica</name>
    <dbReference type="NCBI Taxonomy" id="664642"/>
    <lineage>
        <taxon>Bacteria</taxon>
        <taxon>Pseudomonadati</taxon>
        <taxon>Bacteroidota</taxon>
        <taxon>Flavobacteriia</taxon>
        <taxon>Flavobacteriales</taxon>
        <taxon>Flavobacteriaceae</taxon>
        <taxon>Winogradskyella</taxon>
    </lineage>
</organism>
<evidence type="ECO:0000313" key="3">
    <source>
        <dbReference type="Proteomes" id="UP000256919"/>
    </source>
</evidence>
<keyword evidence="2" id="KW-0378">Hydrolase</keyword>
<sequence>MGYSSNLDLRLIFHKNSESRKYTYKAKDWKLYYKIDCNSKKQGIAIENHIKRMKSKVYIENLLKYPEITIRLLKKYEESPGH</sequence>
<dbReference type="InterPro" id="IPR035901">
    <property type="entry name" value="GIY-YIG_endonuc_sf"/>
</dbReference>
<evidence type="ECO:0000313" key="2">
    <source>
        <dbReference type="EMBL" id="REE08343.1"/>
    </source>
</evidence>
<dbReference type="InterPro" id="IPR000305">
    <property type="entry name" value="GIY-YIG_endonuc"/>
</dbReference>
<gene>
    <name evidence="2" type="ORF">DFQ09_10721</name>
</gene>
<dbReference type="Pfam" id="PF01541">
    <property type="entry name" value="GIY-YIG"/>
    <property type="match status" value="1"/>
</dbReference>
<comment type="caution">
    <text evidence="2">The sequence shown here is derived from an EMBL/GenBank/DDBJ whole genome shotgun (WGS) entry which is preliminary data.</text>
</comment>
<dbReference type="AlphaFoldDB" id="A0A3D9LQW8"/>
<name>A0A3D9LQW8_9FLAO</name>
<dbReference type="Gene3D" id="3.40.1440.10">
    <property type="entry name" value="GIY-YIG endonuclease"/>
    <property type="match status" value="1"/>
</dbReference>
<proteinExistence type="predicted"/>
<evidence type="ECO:0000259" key="1">
    <source>
        <dbReference type="Pfam" id="PF01541"/>
    </source>
</evidence>
<keyword evidence="2" id="KW-0540">Nuclease</keyword>
<keyword evidence="2" id="KW-0255">Endonuclease</keyword>